<reference evidence="6 7" key="1">
    <citation type="submission" date="2024-01" db="EMBL/GenBank/DDBJ databases">
        <title>The genome of the rayed Mediterranean limpet Patella caerulea (Linnaeus, 1758).</title>
        <authorList>
            <person name="Anh-Thu Weber A."/>
            <person name="Halstead-Nussloch G."/>
        </authorList>
    </citation>
    <scope>NUCLEOTIDE SEQUENCE [LARGE SCALE GENOMIC DNA]</scope>
    <source>
        <strain evidence="6">AATW-2023a</strain>
        <tissue evidence="6">Whole specimen</tissue>
    </source>
</reference>
<evidence type="ECO:0000259" key="5">
    <source>
        <dbReference type="Pfam" id="PF13613"/>
    </source>
</evidence>
<keyword evidence="7" id="KW-1185">Reference proteome</keyword>
<dbReference type="Pfam" id="PF13613">
    <property type="entry name" value="HTH_Tnp_4"/>
    <property type="match status" value="1"/>
</dbReference>
<dbReference type="InterPro" id="IPR027806">
    <property type="entry name" value="HARBI1_dom"/>
</dbReference>
<gene>
    <name evidence="6" type="ORF">SNE40_009625</name>
</gene>
<dbReference type="PANTHER" id="PTHR23080:SF63">
    <property type="entry name" value="TICK TRANSPOSON"/>
    <property type="match status" value="1"/>
</dbReference>
<dbReference type="EMBL" id="JAZGQO010000007">
    <property type="protein sequence ID" value="KAK6181845.1"/>
    <property type="molecule type" value="Genomic_DNA"/>
</dbReference>
<dbReference type="AlphaFoldDB" id="A0AAN8Q3I2"/>
<organism evidence="6 7">
    <name type="scientific">Patella caerulea</name>
    <name type="common">Rayed Mediterranean limpet</name>
    <dbReference type="NCBI Taxonomy" id="87958"/>
    <lineage>
        <taxon>Eukaryota</taxon>
        <taxon>Metazoa</taxon>
        <taxon>Spiralia</taxon>
        <taxon>Lophotrochozoa</taxon>
        <taxon>Mollusca</taxon>
        <taxon>Gastropoda</taxon>
        <taxon>Patellogastropoda</taxon>
        <taxon>Patelloidea</taxon>
        <taxon>Patellidae</taxon>
        <taxon>Patella</taxon>
    </lineage>
</organism>
<dbReference type="GO" id="GO:0046872">
    <property type="term" value="F:metal ion binding"/>
    <property type="evidence" value="ECO:0007669"/>
    <property type="project" value="UniProtKB-KW"/>
</dbReference>
<dbReference type="Proteomes" id="UP001347796">
    <property type="component" value="Unassembled WGS sequence"/>
</dbReference>
<evidence type="ECO:0000256" key="1">
    <source>
        <dbReference type="ARBA" id="ARBA00001968"/>
    </source>
</evidence>
<evidence type="ECO:0000259" key="4">
    <source>
        <dbReference type="Pfam" id="PF13359"/>
    </source>
</evidence>
<evidence type="ECO:0000313" key="6">
    <source>
        <dbReference type="EMBL" id="KAK6181845.1"/>
    </source>
</evidence>
<comment type="cofactor">
    <cofactor evidence="1">
        <name>a divalent metal cation</name>
        <dbReference type="ChEBI" id="CHEBI:60240"/>
    </cofactor>
</comment>
<keyword evidence="3" id="KW-0472">Membrane</keyword>
<sequence>MAFEGQDKKVLYFTGLPTFKVLLSLFVYLEHFLPVKKSLTKFEMWILTLMRLRLNVTASFLTYEFNVSLPTVSRVLVDVIDVMYVRMKPLVVWPSRDNLRKTMPIQFRKHFGTKCVAIIDCFGVFINRTTPQGTVSYISKAWGGRVSDKYITENDDFLNNILPGDLVLADRGFDIQATVGSMMAEV</sequence>
<feature type="domain" description="DDE Tnp4" evidence="4">
    <location>
        <begin position="129"/>
        <end position="177"/>
    </location>
</feature>
<evidence type="ECO:0000256" key="3">
    <source>
        <dbReference type="SAM" id="Phobius"/>
    </source>
</evidence>
<comment type="caution">
    <text evidence="6">The sequence shown here is derived from an EMBL/GenBank/DDBJ whole genome shotgun (WGS) entry which is preliminary data.</text>
</comment>
<evidence type="ECO:0000313" key="7">
    <source>
        <dbReference type="Proteomes" id="UP001347796"/>
    </source>
</evidence>
<keyword evidence="3" id="KW-0812">Transmembrane</keyword>
<dbReference type="Pfam" id="PF13359">
    <property type="entry name" value="DDE_Tnp_4"/>
    <property type="match status" value="1"/>
</dbReference>
<feature type="domain" description="Transposase Helix-turn-helix" evidence="5">
    <location>
        <begin position="38"/>
        <end position="89"/>
    </location>
</feature>
<evidence type="ECO:0000256" key="2">
    <source>
        <dbReference type="ARBA" id="ARBA00022723"/>
    </source>
</evidence>
<accession>A0AAN8Q3I2</accession>
<dbReference type="PANTHER" id="PTHR23080">
    <property type="entry name" value="THAP DOMAIN PROTEIN"/>
    <property type="match status" value="1"/>
</dbReference>
<dbReference type="InterPro" id="IPR027805">
    <property type="entry name" value="Transposase_HTH_dom"/>
</dbReference>
<keyword evidence="3" id="KW-1133">Transmembrane helix</keyword>
<name>A0AAN8Q3I2_PATCE</name>
<evidence type="ECO:0008006" key="8">
    <source>
        <dbReference type="Google" id="ProtNLM"/>
    </source>
</evidence>
<feature type="transmembrane region" description="Helical" evidence="3">
    <location>
        <begin position="12"/>
        <end position="29"/>
    </location>
</feature>
<keyword evidence="2" id="KW-0479">Metal-binding</keyword>
<protein>
    <recommendedName>
        <fullName evidence="8">DDE Tnp4 domain-containing protein</fullName>
    </recommendedName>
</protein>
<proteinExistence type="predicted"/>